<feature type="region of interest" description="Disordered" evidence="1">
    <location>
        <begin position="268"/>
        <end position="299"/>
    </location>
</feature>
<evidence type="ECO:0000313" key="3">
    <source>
        <dbReference type="EMBL" id="NWJ44315.1"/>
    </source>
</evidence>
<organism evidence="3 5">
    <name type="scientific">Candidatus Chlorohelix allophototropha</name>
    <dbReference type="NCBI Taxonomy" id="3003348"/>
    <lineage>
        <taxon>Bacteria</taxon>
        <taxon>Bacillati</taxon>
        <taxon>Chloroflexota</taxon>
        <taxon>Chloroflexia</taxon>
        <taxon>Candidatus Chloroheliales</taxon>
        <taxon>Candidatus Chloroheliaceae</taxon>
        <taxon>Candidatus Chlorohelix</taxon>
    </lineage>
</organism>
<accession>A0A8T7M242</accession>
<feature type="compositionally biased region" description="Basic and acidic residues" evidence="1">
    <location>
        <begin position="274"/>
        <end position="294"/>
    </location>
</feature>
<gene>
    <name evidence="3" type="ORF">HXX08_00405</name>
    <name evidence="4" type="ORF">OZ401_002000</name>
</gene>
<keyword evidence="2" id="KW-0812">Transmembrane</keyword>
<reference evidence="4" key="2">
    <citation type="journal article" date="2024" name="Nature">
        <title>Anoxygenic phototroph of the Chloroflexota uses a type I reaction centre.</title>
        <authorList>
            <person name="Tsuji J.M."/>
            <person name="Shaw N.A."/>
            <person name="Nagashima S."/>
            <person name="Venkiteswaran J.J."/>
            <person name="Schiff S.L."/>
            <person name="Watanabe T."/>
            <person name="Fukui M."/>
            <person name="Hanada S."/>
            <person name="Tank M."/>
            <person name="Neufeld J.D."/>
        </authorList>
    </citation>
    <scope>NUCLEOTIDE SEQUENCE</scope>
    <source>
        <strain evidence="4">L227-S17</strain>
    </source>
</reference>
<dbReference type="Proteomes" id="UP000521676">
    <property type="component" value="Unassembled WGS sequence"/>
</dbReference>
<feature type="transmembrane region" description="Helical" evidence="2">
    <location>
        <begin position="352"/>
        <end position="375"/>
    </location>
</feature>
<feature type="region of interest" description="Disordered" evidence="1">
    <location>
        <begin position="422"/>
        <end position="444"/>
    </location>
</feature>
<dbReference type="Proteomes" id="UP001431572">
    <property type="component" value="Chromosome 1"/>
</dbReference>
<evidence type="ECO:0000313" key="5">
    <source>
        <dbReference type="Proteomes" id="UP000521676"/>
    </source>
</evidence>
<feature type="compositionally biased region" description="Low complexity" evidence="1">
    <location>
        <begin position="422"/>
        <end position="433"/>
    </location>
</feature>
<protein>
    <recommendedName>
        <fullName evidence="7">Baseplate protein J-like domain-containing protein</fullName>
    </recommendedName>
</protein>
<name>A0A8T7M242_9CHLR</name>
<dbReference type="RefSeq" id="WP_341468091.1">
    <property type="nucleotide sequence ID" value="NZ_CP128399.1"/>
</dbReference>
<evidence type="ECO:0000256" key="1">
    <source>
        <dbReference type="SAM" id="MobiDB-lite"/>
    </source>
</evidence>
<dbReference type="EMBL" id="CP128399">
    <property type="protein sequence ID" value="WJW66209.1"/>
    <property type="molecule type" value="Genomic_DNA"/>
</dbReference>
<evidence type="ECO:0000313" key="4">
    <source>
        <dbReference type="EMBL" id="WJW66209.1"/>
    </source>
</evidence>
<sequence>MAQETITVGVEEDLDSVINRLRQSRTKDVLVMLPGKTRALETLDQFNMLRRVVREESINLTFSGGSKTAQGLAKLLGFQTDKSDGITSQSIPSADSSDDDNLFANFGETPSQQPTRVFNGVPQGFVTQTQPPPPLEPTQPLRRPTQEFFNQMPNIQVPDMMSRPVPPPPPVNFLQQDINDTPRETLGSFLELDSPPPKPAPSTDFDSGGARTMTYEEAAQFGYFGDEAPIGDEGNTAQFPFDLTDEQDDDVPSVLGTTSDNAAADFKQRSGVRRSADIGRSRKKTADTFDDTGKRTPKGAGLAAMATGLTANFGRLLPRNRAPKEAVASVSMGRTPLPPDVQSQRARDKNRFGLFALVGVAGAFIILIGLLLITLGGGQNQGNGNASTGNLQRVNLILATSQVTNTVPILLDTSSVSAVPTVVSGSSSTSNPTDQPQGVTPGRLNVTEVTTGKITKTGTWPAFGSLLKADGVAQGQASFVNSGASPRSLGAGAVIYTNQRSGVQYRLISAVTIPAGDPFTGAVGRAVGQIQASAAGSSGNFEGASRVFLTDSLGASIGPVTGGTERKVQVVSKEDRAALEQKLVEDARAQAKQELQGRYDPNTQGIQFLNAADNQCQFSKNVGDEAAEFSGTCSVSQKAYIYNQTALADAVRSALVKDPRQQIDPTSLKFVGDGQVNQENGRLIYVVPVTATLYSPLTDDMKKDIATLGAGKSPEEARTAILQKYNQYLFDVNFSGFTGTLPDASKLDLKPVFDYQAVSTSGQLTQPTPKA</sequence>
<evidence type="ECO:0000256" key="2">
    <source>
        <dbReference type="SAM" id="Phobius"/>
    </source>
</evidence>
<keyword evidence="2" id="KW-0472">Membrane</keyword>
<evidence type="ECO:0008006" key="7">
    <source>
        <dbReference type="Google" id="ProtNLM"/>
    </source>
</evidence>
<evidence type="ECO:0000313" key="6">
    <source>
        <dbReference type="Proteomes" id="UP001431572"/>
    </source>
</evidence>
<proteinExistence type="predicted"/>
<dbReference type="EMBL" id="JACATZ010000001">
    <property type="protein sequence ID" value="NWJ44315.1"/>
    <property type="molecule type" value="Genomic_DNA"/>
</dbReference>
<keyword evidence="6" id="KW-1185">Reference proteome</keyword>
<dbReference type="AlphaFoldDB" id="A0A8T7M242"/>
<reference evidence="3 5" key="1">
    <citation type="submission" date="2020-06" db="EMBL/GenBank/DDBJ databases">
        <title>Anoxygenic phototrophic Chloroflexota member uses a Type I reaction center.</title>
        <authorList>
            <person name="Tsuji J.M."/>
            <person name="Shaw N.A."/>
            <person name="Nagashima S."/>
            <person name="Venkiteswaran J."/>
            <person name="Schiff S.L."/>
            <person name="Hanada S."/>
            <person name="Tank M."/>
            <person name="Neufeld J.D."/>
        </authorList>
    </citation>
    <scope>NUCLEOTIDE SEQUENCE [LARGE SCALE GENOMIC DNA]</scope>
    <source>
        <strain evidence="3">L227-S17</strain>
    </source>
</reference>
<keyword evidence="2" id="KW-1133">Transmembrane helix</keyword>